<dbReference type="InterPro" id="IPR051563">
    <property type="entry name" value="Glycosyl_Hydrolase_51"/>
</dbReference>
<dbReference type="STRING" id="109376.A0A0D3AJR4"/>
<sequence length="129" mass="14349">MSHSMMRSKRPIQIWKSSCDGSSRPLDHPADYYDFRVAVYFLCIINLMALHAKGPKASVSEYNVSGEDAAGTGSLLAALAEAAWKPDAVGFNSSHLYGTPSYWVQSNLLEKQYPRLYMQKGCATRKLAR</sequence>
<dbReference type="HOGENOM" id="CLU_1951760_0_0_1"/>
<keyword evidence="2" id="KW-1185">Reference proteome</keyword>
<dbReference type="PANTHER" id="PTHR31776">
    <property type="entry name" value="ALPHA-L-ARABINOFURANOSIDASE 1"/>
    <property type="match status" value="1"/>
</dbReference>
<evidence type="ECO:0000313" key="1">
    <source>
        <dbReference type="EnsemblPlants" id="Bo2g016450.1"/>
    </source>
</evidence>
<dbReference type="GO" id="GO:0046556">
    <property type="term" value="F:alpha-L-arabinofuranosidase activity"/>
    <property type="evidence" value="ECO:0007669"/>
    <property type="project" value="TreeGrafter"/>
</dbReference>
<dbReference type="Gramene" id="Bo2g016450.1">
    <property type="protein sequence ID" value="Bo2g016450.1"/>
    <property type="gene ID" value="Bo2g016450"/>
</dbReference>
<dbReference type="Proteomes" id="UP000032141">
    <property type="component" value="Chromosome C2"/>
</dbReference>
<dbReference type="EnsemblPlants" id="Bo2g016450.1">
    <property type="protein sequence ID" value="Bo2g016450.1"/>
    <property type="gene ID" value="Bo2g016450"/>
</dbReference>
<proteinExistence type="predicted"/>
<name>A0A0D3AJR4_BRAOL</name>
<organism evidence="1 2">
    <name type="scientific">Brassica oleracea var. oleracea</name>
    <dbReference type="NCBI Taxonomy" id="109376"/>
    <lineage>
        <taxon>Eukaryota</taxon>
        <taxon>Viridiplantae</taxon>
        <taxon>Streptophyta</taxon>
        <taxon>Embryophyta</taxon>
        <taxon>Tracheophyta</taxon>
        <taxon>Spermatophyta</taxon>
        <taxon>Magnoliopsida</taxon>
        <taxon>eudicotyledons</taxon>
        <taxon>Gunneridae</taxon>
        <taxon>Pentapetalae</taxon>
        <taxon>rosids</taxon>
        <taxon>malvids</taxon>
        <taxon>Brassicales</taxon>
        <taxon>Brassicaceae</taxon>
        <taxon>Brassiceae</taxon>
        <taxon>Brassica</taxon>
    </lineage>
</organism>
<dbReference type="PANTHER" id="PTHR31776:SF0">
    <property type="entry name" value="ALPHA-L-ARABINOFURANOSIDASE 1"/>
    <property type="match status" value="1"/>
</dbReference>
<reference evidence="1 2" key="1">
    <citation type="journal article" date="2014" name="Genome Biol.">
        <title>Transcriptome and methylome profiling reveals relics of genome dominance in the mesopolyploid Brassica oleracea.</title>
        <authorList>
            <person name="Parkin I.A."/>
            <person name="Koh C."/>
            <person name="Tang H."/>
            <person name="Robinson S.J."/>
            <person name="Kagale S."/>
            <person name="Clarke W.E."/>
            <person name="Town C.D."/>
            <person name="Nixon J."/>
            <person name="Krishnakumar V."/>
            <person name="Bidwell S.L."/>
            <person name="Denoeud F."/>
            <person name="Belcram H."/>
            <person name="Links M.G."/>
            <person name="Just J."/>
            <person name="Clarke C."/>
            <person name="Bender T."/>
            <person name="Huebert T."/>
            <person name="Mason A.S."/>
            <person name="Pires J.C."/>
            <person name="Barker G."/>
            <person name="Moore J."/>
            <person name="Walley P.G."/>
            <person name="Manoli S."/>
            <person name="Batley J."/>
            <person name="Edwards D."/>
            <person name="Nelson M.N."/>
            <person name="Wang X."/>
            <person name="Paterson A.H."/>
            <person name="King G."/>
            <person name="Bancroft I."/>
            <person name="Chalhoub B."/>
            <person name="Sharpe A.G."/>
        </authorList>
    </citation>
    <scope>NUCLEOTIDE SEQUENCE</scope>
    <source>
        <strain evidence="1 2">cv. TO1000</strain>
    </source>
</reference>
<dbReference type="AlphaFoldDB" id="A0A0D3AJR4"/>
<accession>A0A0D3AJR4</accession>
<reference evidence="1" key="2">
    <citation type="submission" date="2015-03" db="UniProtKB">
        <authorList>
            <consortium name="EnsemblPlants"/>
        </authorList>
    </citation>
    <scope>IDENTIFICATION</scope>
</reference>
<protein>
    <submittedName>
        <fullName evidence="1">Uncharacterized protein</fullName>
    </submittedName>
</protein>
<evidence type="ECO:0000313" key="2">
    <source>
        <dbReference type="Proteomes" id="UP000032141"/>
    </source>
</evidence>